<name>A0AAV2NK20_9HYME</name>
<dbReference type="AlphaFoldDB" id="A0AAV2NK20"/>
<evidence type="ECO:0000313" key="1">
    <source>
        <dbReference type="EMBL" id="CAL1680631.1"/>
    </source>
</evidence>
<keyword evidence="2" id="KW-1185">Reference proteome</keyword>
<protein>
    <submittedName>
        <fullName evidence="1">Uncharacterized protein</fullName>
    </submittedName>
</protein>
<reference evidence="1" key="1">
    <citation type="submission" date="2024-04" db="EMBL/GenBank/DDBJ databases">
        <authorList>
            <consortium name="Molecular Ecology Group"/>
        </authorList>
    </citation>
    <scope>NUCLEOTIDE SEQUENCE</scope>
</reference>
<proteinExistence type="predicted"/>
<evidence type="ECO:0000313" key="2">
    <source>
        <dbReference type="Proteomes" id="UP001497644"/>
    </source>
</evidence>
<organism evidence="1 2">
    <name type="scientific">Lasius platythorax</name>
    <dbReference type="NCBI Taxonomy" id="488582"/>
    <lineage>
        <taxon>Eukaryota</taxon>
        <taxon>Metazoa</taxon>
        <taxon>Ecdysozoa</taxon>
        <taxon>Arthropoda</taxon>
        <taxon>Hexapoda</taxon>
        <taxon>Insecta</taxon>
        <taxon>Pterygota</taxon>
        <taxon>Neoptera</taxon>
        <taxon>Endopterygota</taxon>
        <taxon>Hymenoptera</taxon>
        <taxon>Apocrita</taxon>
        <taxon>Aculeata</taxon>
        <taxon>Formicoidea</taxon>
        <taxon>Formicidae</taxon>
        <taxon>Formicinae</taxon>
        <taxon>Lasius</taxon>
        <taxon>Lasius</taxon>
    </lineage>
</organism>
<gene>
    <name evidence="1" type="ORF">LPLAT_LOCUS6623</name>
</gene>
<accession>A0AAV2NK20</accession>
<dbReference type="Proteomes" id="UP001497644">
    <property type="component" value="Chromosome 2"/>
</dbReference>
<sequence>MRSVLGGKWLRPNVGGHPGWTRIKLPTDGLRFLMDRYSEQIVLTQARINGGTLISTVIANLHGYEVCPICMA</sequence>
<dbReference type="EMBL" id="OZ034825">
    <property type="protein sequence ID" value="CAL1680631.1"/>
    <property type="molecule type" value="Genomic_DNA"/>
</dbReference>